<dbReference type="SUPFAM" id="SSF55874">
    <property type="entry name" value="ATPase domain of HSP90 chaperone/DNA topoisomerase II/histidine kinase"/>
    <property type="match status" value="1"/>
</dbReference>
<dbReference type="InterPro" id="IPR036890">
    <property type="entry name" value="HATPase_C_sf"/>
</dbReference>
<dbReference type="InterPro" id="IPR050980">
    <property type="entry name" value="2C_sensor_his_kinase"/>
</dbReference>
<dbReference type="Pfam" id="PF08448">
    <property type="entry name" value="PAS_4"/>
    <property type="match status" value="1"/>
</dbReference>
<dbReference type="PROSITE" id="PS50109">
    <property type="entry name" value="HIS_KIN"/>
    <property type="match status" value="1"/>
</dbReference>
<gene>
    <name evidence="9" type="ORF">SAMN06264855_10862</name>
</gene>
<dbReference type="InterPro" id="IPR000014">
    <property type="entry name" value="PAS"/>
</dbReference>
<feature type="domain" description="Histidine kinase" evidence="7">
    <location>
        <begin position="269"/>
        <end position="482"/>
    </location>
</feature>
<keyword evidence="4" id="KW-0547">Nucleotide-binding</keyword>
<evidence type="ECO:0000256" key="2">
    <source>
        <dbReference type="ARBA" id="ARBA00012438"/>
    </source>
</evidence>
<dbReference type="EC" id="2.7.13.3" evidence="2"/>
<evidence type="ECO:0000256" key="1">
    <source>
        <dbReference type="ARBA" id="ARBA00000085"/>
    </source>
</evidence>
<dbReference type="OrthoDB" id="106630at2157"/>
<keyword evidence="6" id="KW-0067">ATP-binding</keyword>
<reference evidence="9 10" key="1">
    <citation type="submission" date="2017-06" db="EMBL/GenBank/DDBJ databases">
        <authorList>
            <person name="Kim H.J."/>
            <person name="Triplett B.A."/>
        </authorList>
    </citation>
    <scope>NUCLEOTIDE SEQUENCE [LARGE SCALE GENOMIC DNA]</scope>
    <source>
        <strain evidence="9 10">DSM 8800</strain>
    </source>
</reference>
<sequence>MDCVAAAAMDRVGRQDRLRIYERVLETVDDMVCVLDGERVSYATTPLASWLDTTREELVGRPLVDVLPPDAAEALREALDSLDKDGEVTVDLAVDRTDGSTRRGVLRLSPLPAQPGQTVGSLDDTTELVRARTALGHERDRFLRLFEQIPDPILEVEYVEDDTVVRSINDAFAERFGHDPTAIEGRSIRHLDLHYGTDVDADGRSIDERVREGGVLTDQFRRRTVDGPREFLFRGFTYESGSKTRAFGIYTDITEQKHRERYLQVTNRILRHNLRNELNVVFGYASEIVRLAEDDVAVEYARRIEQTGRELAGLAEGAAELKQYIDGGAAIELGPVPLKPMAERVAADLRDRYPTARIDVDVPASATAHADEDLETAIEELVENAIEHGGETPRVLVEATVDGQDDGSGEVSLVVADDGPGIPDSIRTVVAGEGEITQLQHNSGIGLWLVSWIVGAYGGDLSFGPGIDGTGTAVTMRIPAAD</sequence>
<dbReference type="SMART" id="SM00091">
    <property type="entry name" value="PAS"/>
    <property type="match status" value="2"/>
</dbReference>
<dbReference type="CDD" id="cd00130">
    <property type="entry name" value="PAS"/>
    <property type="match status" value="1"/>
</dbReference>
<dbReference type="Pfam" id="PF02518">
    <property type="entry name" value="HATPase_c"/>
    <property type="match status" value="1"/>
</dbReference>
<accession>A0A238WJ84</accession>
<evidence type="ECO:0000256" key="4">
    <source>
        <dbReference type="ARBA" id="ARBA00022741"/>
    </source>
</evidence>
<dbReference type="PANTHER" id="PTHR44936">
    <property type="entry name" value="SENSOR PROTEIN CREC"/>
    <property type="match status" value="1"/>
</dbReference>
<keyword evidence="5" id="KW-0418">Kinase</keyword>
<dbReference type="InterPro" id="IPR013767">
    <property type="entry name" value="PAS_fold"/>
</dbReference>
<dbReference type="InterPro" id="IPR004358">
    <property type="entry name" value="Sig_transdc_His_kin-like_C"/>
</dbReference>
<dbReference type="CDD" id="cd00075">
    <property type="entry name" value="HATPase"/>
    <property type="match status" value="1"/>
</dbReference>
<evidence type="ECO:0000259" key="7">
    <source>
        <dbReference type="PROSITE" id="PS50109"/>
    </source>
</evidence>
<dbReference type="PROSITE" id="PS50112">
    <property type="entry name" value="PAS"/>
    <property type="match status" value="1"/>
</dbReference>
<dbReference type="EMBL" id="FZNQ01000008">
    <property type="protein sequence ID" value="SNR46625.1"/>
    <property type="molecule type" value="Genomic_DNA"/>
</dbReference>
<evidence type="ECO:0000256" key="3">
    <source>
        <dbReference type="ARBA" id="ARBA00022679"/>
    </source>
</evidence>
<keyword evidence="10" id="KW-1185">Reference proteome</keyword>
<dbReference type="InterPro" id="IPR035965">
    <property type="entry name" value="PAS-like_dom_sf"/>
</dbReference>
<dbReference type="Proteomes" id="UP000198397">
    <property type="component" value="Unassembled WGS sequence"/>
</dbReference>
<dbReference type="GO" id="GO:0004673">
    <property type="term" value="F:protein histidine kinase activity"/>
    <property type="evidence" value="ECO:0007669"/>
    <property type="project" value="UniProtKB-EC"/>
</dbReference>
<dbReference type="GO" id="GO:0006355">
    <property type="term" value="P:regulation of DNA-templated transcription"/>
    <property type="evidence" value="ECO:0007669"/>
    <property type="project" value="InterPro"/>
</dbReference>
<dbReference type="PANTHER" id="PTHR44936:SF10">
    <property type="entry name" value="SENSOR PROTEIN RSTB"/>
    <property type="match status" value="1"/>
</dbReference>
<keyword evidence="3" id="KW-0808">Transferase</keyword>
<dbReference type="InterPro" id="IPR005467">
    <property type="entry name" value="His_kinase_dom"/>
</dbReference>
<name>A0A238WJ84_HALVU</name>
<dbReference type="SMART" id="SM00387">
    <property type="entry name" value="HATPase_c"/>
    <property type="match status" value="1"/>
</dbReference>
<evidence type="ECO:0000259" key="8">
    <source>
        <dbReference type="PROSITE" id="PS50112"/>
    </source>
</evidence>
<dbReference type="PRINTS" id="PR00344">
    <property type="entry name" value="BCTRLSENSOR"/>
</dbReference>
<dbReference type="AlphaFoldDB" id="A0A238WJ84"/>
<dbReference type="SUPFAM" id="SSF55785">
    <property type="entry name" value="PYP-like sensor domain (PAS domain)"/>
    <property type="match status" value="2"/>
</dbReference>
<evidence type="ECO:0000256" key="5">
    <source>
        <dbReference type="ARBA" id="ARBA00022777"/>
    </source>
</evidence>
<dbReference type="InterPro" id="IPR003594">
    <property type="entry name" value="HATPase_dom"/>
</dbReference>
<evidence type="ECO:0000313" key="9">
    <source>
        <dbReference type="EMBL" id="SNR46625.1"/>
    </source>
</evidence>
<organism evidence="9 10">
    <name type="scientific">Halorubrum vacuolatum</name>
    <name type="common">Natronobacterium vacuolatum</name>
    <dbReference type="NCBI Taxonomy" id="63740"/>
    <lineage>
        <taxon>Archaea</taxon>
        <taxon>Methanobacteriati</taxon>
        <taxon>Methanobacteriota</taxon>
        <taxon>Stenosarchaea group</taxon>
        <taxon>Halobacteria</taxon>
        <taxon>Halobacteriales</taxon>
        <taxon>Haloferacaceae</taxon>
        <taxon>Halorubrum</taxon>
    </lineage>
</organism>
<dbReference type="RefSeq" id="WP_143420384.1">
    <property type="nucleotide sequence ID" value="NZ_FZNQ01000008.1"/>
</dbReference>
<feature type="domain" description="PAS" evidence="8">
    <location>
        <begin position="36"/>
        <end position="86"/>
    </location>
</feature>
<evidence type="ECO:0000313" key="10">
    <source>
        <dbReference type="Proteomes" id="UP000198397"/>
    </source>
</evidence>
<dbReference type="NCBIfam" id="TIGR00229">
    <property type="entry name" value="sensory_box"/>
    <property type="match status" value="2"/>
</dbReference>
<evidence type="ECO:0000256" key="6">
    <source>
        <dbReference type="ARBA" id="ARBA00022840"/>
    </source>
</evidence>
<dbReference type="Gene3D" id="3.30.565.10">
    <property type="entry name" value="Histidine kinase-like ATPase, C-terminal domain"/>
    <property type="match status" value="1"/>
</dbReference>
<proteinExistence type="predicted"/>
<comment type="catalytic activity">
    <reaction evidence="1">
        <text>ATP + protein L-histidine = ADP + protein N-phospho-L-histidine.</text>
        <dbReference type="EC" id="2.7.13.3"/>
    </reaction>
</comment>
<dbReference type="Gene3D" id="3.30.450.20">
    <property type="entry name" value="PAS domain"/>
    <property type="match status" value="2"/>
</dbReference>
<dbReference type="GO" id="GO:0005524">
    <property type="term" value="F:ATP binding"/>
    <property type="evidence" value="ECO:0007669"/>
    <property type="project" value="UniProtKB-KW"/>
</dbReference>
<dbReference type="InterPro" id="IPR013656">
    <property type="entry name" value="PAS_4"/>
</dbReference>
<protein>
    <recommendedName>
        <fullName evidence="2">histidine kinase</fullName>
        <ecNumber evidence="2">2.7.13.3</ecNumber>
    </recommendedName>
</protein>
<dbReference type="Pfam" id="PF00989">
    <property type="entry name" value="PAS"/>
    <property type="match status" value="1"/>
</dbReference>